<evidence type="ECO:0000313" key="9">
    <source>
        <dbReference type="Proteomes" id="UP000220158"/>
    </source>
</evidence>
<evidence type="ECO:0000256" key="5">
    <source>
        <dbReference type="ARBA" id="ARBA00023014"/>
    </source>
</evidence>
<dbReference type="VEuPathDB" id="PlasmoDB:PRELSG_0212700"/>
<name>A0A1J1HGZ5_PLARL</name>
<dbReference type="GO" id="GO:0051745">
    <property type="term" value="F:4-hydroxy-3-methylbut-2-enyl diphosphate reductase activity"/>
    <property type="evidence" value="ECO:0007669"/>
    <property type="project" value="UniProtKB-EC"/>
</dbReference>
<organism evidence="8 9">
    <name type="scientific">Plasmodium relictum</name>
    <dbReference type="NCBI Taxonomy" id="85471"/>
    <lineage>
        <taxon>Eukaryota</taxon>
        <taxon>Sar</taxon>
        <taxon>Alveolata</taxon>
        <taxon>Apicomplexa</taxon>
        <taxon>Aconoidasida</taxon>
        <taxon>Haemosporida</taxon>
        <taxon>Plasmodiidae</taxon>
        <taxon>Plasmodium</taxon>
        <taxon>Plasmodium (Haemamoeba)</taxon>
    </lineage>
</organism>
<dbReference type="EMBL" id="LN835297">
    <property type="protein sequence ID" value="CRH03101.1"/>
    <property type="molecule type" value="Genomic_DNA"/>
</dbReference>
<dbReference type="Proteomes" id="UP000220158">
    <property type="component" value="Chromosome 2"/>
</dbReference>
<accession>A0A1J1HGZ5</accession>
<dbReference type="Pfam" id="PF02401">
    <property type="entry name" value="LYTB"/>
    <property type="match status" value="1"/>
</dbReference>
<dbReference type="PANTHER" id="PTHR30426">
    <property type="entry name" value="4-HYDROXY-3-METHYLBUT-2-ENYL DIPHOSPHATE REDUCTASE"/>
    <property type="match status" value="1"/>
</dbReference>
<keyword evidence="2" id="KW-0004">4Fe-4S</keyword>
<dbReference type="AlphaFoldDB" id="A0A1J1HGZ5"/>
<comment type="cofactor">
    <cofactor evidence="1">
        <name>[4Fe-4S] cluster</name>
        <dbReference type="ChEBI" id="CHEBI:49883"/>
    </cofactor>
</comment>
<dbReference type="GO" id="GO:0019288">
    <property type="term" value="P:isopentenyl diphosphate biosynthetic process, methylerythritol 4-phosphate pathway"/>
    <property type="evidence" value="ECO:0007669"/>
    <property type="project" value="InterPro"/>
</dbReference>
<evidence type="ECO:0000256" key="4">
    <source>
        <dbReference type="ARBA" id="ARBA00023004"/>
    </source>
</evidence>
<keyword evidence="9" id="KW-1185">Reference proteome</keyword>
<evidence type="ECO:0000256" key="1">
    <source>
        <dbReference type="ARBA" id="ARBA00001966"/>
    </source>
</evidence>
<dbReference type="GeneID" id="39734546"/>
<dbReference type="GO" id="GO:0050992">
    <property type="term" value="P:dimethylallyl diphosphate biosynthetic process"/>
    <property type="evidence" value="ECO:0007669"/>
    <property type="project" value="InterPro"/>
</dbReference>
<dbReference type="KEGG" id="prel:PRELSG_0212700"/>
<keyword evidence="5" id="KW-0411">Iron-sulfur</keyword>
<dbReference type="PANTHER" id="PTHR30426:SF0">
    <property type="entry name" value="4-HYDROXY-3-METHYLBUT-2-ENYL DIPHOSPHATE REDUCTASE"/>
    <property type="match status" value="1"/>
</dbReference>
<reference evidence="8 9" key="1">
    <citation type="submission" date="2015-04" db="EMBL/GenBank/DDBJ databases">
        <authorList>
            <consortium name="Pathogen Informatics"/>
        </authorList>
    </citation>
    <scope>NUCLEOTIDE SEQUENCE [LARGE SCALE GENOMIC DNA]</scope>
    <source>
        <strain evidence="8 9">SGS1</strain>
    </source>
</reference>
<dbReference type="Gene3D" id="3.40.50.11270">
    <property type="match status" value="1"/>
</dbReference>
<comment type="similarity">
    <text evidence="6">Belongs to the IspH family.</text>
</comment>
<evidence type="ECO:0000256" key="7">
    <source>
        <dbReference type="ARBA" id="ARBA00047177"/>
    </source>
</evidence>
<evidence type="ECO:0000256" key="3">
    <source>
        <dbReference type="ARBA" id="ARBA00022723"/>
    </source>
</evidence>
<gene>
    <name evidence="8" type="primary">LytB</name>
    <name evidence="8" type="ORF">PRELSG_0212700</name>
</gene>
<evidence type="ECO:0000313" key="8">
    <source>
        <dbReference type="EMBL" id="CRH03101.1"/>
    </source>
</evidence>
<sequence>MYYALFPILKKLFPLHIPCSKYSLKLFLILFFKCLVILINANKIKYTMKNPLKLLGIPHKIPLATFKTRNMETFVNFRKNDAKLINYAFLYYKLKLNNSKLIQNESFFNARRFSNKKAHEKINVNEMKRLGMCEKSNEQEVNSINENNNTDKGKENIINNDEKILYLINPRGFCKGVSRAIETVEECLKLFNTKIYVKHKIVHNDIVCSDLEKKGAIFIEDVNEVPDGSILIYSAHGISPQIRELAKKKKLIEIDATCPLVNKVHVYVQMKSKEGYKIILIGHKNHVEVVGTYNEAPECTHIVEKVEDVEKLNFPQNEKLFYVTQTTLSMDDCALIVKKLKEKYPQIQTIPSGSICYATTNRQRALNQICTECDLTIVVGSQSSSNAKKLVYSSQIRNVSAVLVNTVDDFNFDILKNVKKIALTSAASTPEVETQKFVQVLTNPPFIYKLKIFDGVKETVPKWKLPKNLLDYIKEKKQDETN</sequence>
<dbReference type="OrthoDB" id="1698201at2759"/>
<dbReference type="Gene3D" id="3.40.1010.20">
    <property type="entry name" value="4-hydroxy-3-methylbut-2-enyl diphosphate reductase, catalytic domain"/>
    <property type="match status" value="2"/>
</dbReference>
<dbReference type="GO" id="GO:0051539">
    <property type="term" value="F:4 iron, 4 sulfur cluster binding"/>
    <property type="evidence" value="ECO:0007669"/>
    <property type="project" value="UniProtKB-KW"/>
</dbReference>
<evidence type="ECO:0000256" key="2">
    <source>
        <dbReference type="ARBA" id="ARBA00022485"/>
    </source>
</evidence>
<evidence type="ECO:0000256" key="6">
    <source>
        <dbReference type="ARBA" id="ARBA00046335"/>
    </source>
</evidence>
<dbReference type="CDD" id="cd13944">
    <property type="entry name" value="lytB_ispH"/>
    <property type="match status" value="1"/>
</dbReference>
<protein>
    <recommendedName>
        <fullName evidence="7">4-hydroxy-3-methylbut-2-enyl diphosphate reductase</fullName>
        <ecNumber evidence="7">1.17.7.4</ecNumber>
    </recommendedName>
</protein>
<keyword evidence="8" id="KW-0560">Oxidoreductase</keyword>
<dbReference type="GO" id="GO:0046872">
    <property type="term" value="F:metal ion binding"/>
    <property type="evidence" value="ECO:0007669"/>
    <property type="project" value="UniProtKB-KW"/>
</dbReference>
<dbReference type="HAMAP" id="MF_00191">
    <property type="entry name" value="IspH"/>
    <property type="match status" value="1"/>
</dbReference>
<dbReference type="EC" id="1.17.7.4" evidence="7"/>
<dbReference type="RefSeq" id="XP_028535587.1">
    <property type="nucleotide sequence ID" value="XM_028679916.1"/>
</dbReference>
<keyword evidence="3" id="KW-0479">Metal-binding</keyword>
<proteinExistence type="inferred from homology"/>
<dbReference type="NCBIfam" id="TIGR00216">
    <property type="entry name" value="ispH_lytB"/>
    <property type="match status" value="1"/>
</dbReference>
<keyword evidence="4" id="KW-0408">Iron</keyword>
<dbReference type="InterPro" id="IPR003451">
    <property type="entry name" value="LytB/IspH"/>
</dbReference>